<feature type="compositionally biased region" description="Basic and acidic residues" evidence="2">
    <location>
        <begin position="432"/>
        <end position="447"/>
    </location>
</feature>
<feature type="region of interest" description="Disordered" evidence="2">
    <location>
        <begin position="300"/>
        <end position="326"/>
    </location>
</feature>
<evidence type="ECO:0000256" key="1">
    <source>
        <dbReference type="SAM" id="Coils"/>
    </source>
</evidence>
<feature type="compositionally biased region" description="Polar residues" evidence="2">
    <location>
        <begin position="228"/>
        <end position="240"/>
    </location>
</feature>
<comment type="caution">
    <text evidence="3">The sequence shown here is derived from an EMBL/GenBank/DDBJ whole genome shotgun (WGS) entry which is preliminary data.</text>
</comment>
<dbReference type="OrthoDB" id="6158974at2759"/>
<reference evidence="3 4" key="1">
    <citation type="submission" date="2018-04" db="EMBL/GenBank/DDBJ databases">
        <title>The genome of golden apple snail Pomacea canaliculata provides insight into stress tolerance and invasive adaptation.</title>
        <authorList>
            <person name="Liu C."/>
            <person name="Liu B."/>
            <person name="Ren Y."/>
            <person name="Zhang Y."/>
            <person name="Wang H."/>
            <person name="Li S."/>
            <person name="Jiang F."/>
            <person name="Yin L."/>
            <person name="Zhang G."/>
            <person name="Qian W."/>
            <person name="Fan W."/>
        </authorList>
    </citation>
    <scope>NUCLEOTIDE SEQUENCE [LARGE SCALE GENOMIC DNA]</scope>
    <source>
        <strain evidence="3">SZHN2017</strain>
        <tissue evidence="3">Muscle</tissue>
    </source>
</reference>
<keyword evidence="1" id="KW-0175">Coiled coil</keyword>
<dbReference type="EMBL" id="PZQS01000007">
    <property type="protein sequence ID" value="PVD27797.1"/>
    <property type="molecule type" value="Genomic_DNA"/>
</dbReference>
<dbReference type="Proteomes" id="UP000245119">
    <property type="component" value="Linkage Group LG7"/>
</dbReference>
<sequence>MGTLRKKPGDYSVQRSVNSTAVALCVPPLEAKARSNEREVLTDLLTLSNKQEVNIKHHIDEVRDELRFFKSAIDKLFMELQQVKQRQESLEQNTERLKDHVDQSLHVFEDKLDKLEGFSRRDNLKFFGISETEEDSYETCAATIIHLLQEKIPGKVWQTIDIVRVAREKLRAKGVSVASDLTERQQSIIKCYRNSGVRAFYRGDRLVVGGPLHQNTNRQQEERENPRTNRSPSQHQAALQQQTDEYTLVTAQRNNGVRQHQSSLSYLPLPLRNCYLPLQSGDEEEDTSRLQADEELIDTNAATRRGATMENRHSKRIQHTPTTTIHTLGNISNNLQIISNAILPTKCLAESNTTKTSTGDNTKGKDTLLYTSATEANNSQTADVSECPPNSSVQVSSPHPASVSPPSRDLETTHGVPVRTSRVDTRSTAARYAEKAKGTQLPMRDDSTCTPKRRKNKNRGASGKGKKQGSGQLHK</sequence>
<organism evidence="3 4">
    <name type="scientific">Pomacea canaliculata</name>
    <name type="common">Golden apple snail</name>
    <dbReference type="NCBI Taxonomy" id="400727"/>
    <lineage>
        <taxon>Eukaryota</taxon>
        <taxon>Metazoa</taxon>
        <taxon>Spiralia</taxon>
        <taxon>Lophotrochozoa</taxon>
        <taxon>Mollusca</taxon>
        <taxon>Gastropoda</taxon>
        <taxon>Caenogastropoda</taxon>
        <taxon>Architaenioglossa</taxon>
        <taxon>Ampullarioidea</taxon>
        <taxon>Ampullariidae</taxon>
        <taxon>Pomacea</taxon>
    </lineage>
</organism>
<feature type="coiled-coil region" evidence="1">
    <location>
        <begin position="73"/>
        <end position="100"/>
    </location>
</feature>
<keyword evidence="4" id="KW-1185">Reference proteome</keyword>
<evidence type="ECO:0000256" key="2">
    <source>
        <dbReference type="SAM" id="MobiDB-lite"/>
    </source>
</evidence>
<evidence type="ECO:0000313" key="4">
    <source>
        <dbReference type="Proteomes" id="UP000245119"/>
    </source>
</evidence>
<protein>
    <submittedName>
        <fullName evidence="3">Uncharacterized protein</fullName>
    </submittedName>
</protein>
<accession>A0A2T7P2Z2</accession>
<feature type="region of interest" description="Disordered" evidence="2">
    <location>
        <begin position="377"/>
        <end position="475"/>
    </location>
</feature>
<feature type="compositionally biased region" description="Low complexity" evidence="2">
    <location>
        <begin position="391"/>
        <end position="407"/>
    </location>
</feature>
<name>A0A2T7P2Z2_POMCA</name>
<feature type="region of interest" description="Disordered" evidence="2">
    <location>
        <begin position="210"/>
        <end position="240"/>
    </location>
</feature>
<proteinExistence type="predicted"/>
<evidence type="ECO:0000313" key="3">
    <source>
        <dbReference type="EMBL" id="PVD27797.1"/>
    </source>
</evidence>
<gene>
    <name evidence="3" type="ORF">C0Q70_12970</name>
</gene>
<dbReference type="AlphaFoldDB" id="A0A2T7P2Z2"/>